<dbReference type="STRING" id="1391654.AKJ09_04455"/>
<evidence type="ECO:0000313" key="2">
    <source>
        <dbReference type="Proteomes" id="UP000064967"/>
    </source>
</evidence>
<reference evidence="1 2" key="1">
    <citation type="submission" date="2015-08" db="EMBL/GenBank/DDBJ databases">
        <authorList>
            <person name="Babu N.S."/>
            <person name="Beckwith C.J."/>
            <person name="Beseler K.G."/>
            <person name="Brison A."/>
            <person name="Carone J.V."/>
            <person name="Caskin T.P."/>
            <person name="Diamond M."/>
            <person name="Durham M.E."/>
            <person name="Foxe J.M."/>
            <person name="Go M."/>
            <person name="Henderson B.A."/>
            <person name="Jones I.B."/>
            <person name="McGettigan J.A."/>
            <person name="Micheletti S.J."/>
            <person name="Nasrallah M.E."/>
            <person name="Ortiz D."/>
            <person name="Piller C.R."/>
            <person name="Privatt S.R."/>
            <person name="Schneider S.L."/>
            <person name="Sharp S."/>
            <person name="Smith T.C."/>
            <person name="Stanton J.D."/>
            <person name="Ullery H.E."/>
            <person name="Wilson R.J."/>
            <person name="Serrano M.G."/>
            <person name="Buck G."/>
            <person name="Lee V."/>
            <person name="Wang Y."/>
            <person name="Carvalho R."/>
            <person name="Voegtly L."/>
            <person name="Shi R."/>
            <person name="Duckworth R."/>
            <person name="Johnson A."/>
            <person name="Loviza R."/>
            <person name="Walstead R."/>
            <person name="Shah Z."/>
            <person name="Kiflezghi M."/>
            <person name="Wade K."/>
            <person name="Ball S.L."/>
            <person name="Bradley K.W."/>
            <person name="Asai D.J."/>
            <person name="Bowman C.A."/>
            <person name="Russell D.A."/>
            <person name="Pope W.H."/>
            <person name="Jacobs-Sera D."/>
            <person name="Hendrix R.W."/>
            <person name="Hatfull G.F."/>
        </authorList>
    </citation>
    <scope>NUCLEOTIDE SEQUENCE [LARGE SCALE GENOMIC DNA]</scope>
    <source>
        <strain evidence="1 2">DSM 27648</strain>
    </source>
</reference>
<accession>A0A0K1PWP3</accession>
<dbReference type="Proteomes" id="UP000064967">
    <property type="component" value="Chromosome"/>
</dbReference>
<sequence length="37" mass="4009">MKMVVSAEHVFTLGASELTAGAIRTPPWLAAGRWSCY</sequence>
<evidence type="ECO:0000313" key="1">
    <source>
        <dbReference type="EMBL" id="AKU97791.1"/>
    </source>
</evidence>
<organism evidence="1 2">
    <name type="scientific">Labilithrix luteola</name>
    <dbReference type="NCBI Taxonomy" id="1391654"/>
    <lineage>
        <taxon>Bacteria</taxon>
        <taxon>Pseudomonadati</taxon>
        <taxon>Myxococcota</taxon>
        <taxon>Polyangia</taxon>
        <taxon>Polyangiales</taxon>
        <taxon>Labilitrichaceae</taxon>
        <taxon>Labilithrix</taxon>
    </lineage>
</organism>
<dbReference type="AlphaFoldDB" id="A0A0K1PWP3"/>
<dbReference type="KEGG" id="llu:AKJ09_04455"/>
<protein>
    <submittedName>
        <fullName evidence="1">Uncharacterized protein</fullName>
    </submittedName>
</protein>
<keyword evidence="2" id="KW-1185">Reference proteome</keyword>
<name>A0A0K1PWP3_9BACT</name>
<gene>
    <name evidence="1" type="ORF">AKJ09_04455</name>
</gene>
<dbReference type="EMBL" id="CP012333">
    <property type="protein sequence ID" value="AKU97791.1"/>
    <property type="molecule type" value="Genomic_DNA"/>
</dbReference>
<proteinExistence type="predicted"/>